<comment type="caution">
    <text evidence="1">The sequence shown here is derived from an EMBL/GenBank/DDBJ whole genome shotgun (WGS) entry which is preliminary data.</text>
</comment>
<reference evidence="1 2" key="1">
    <citation type="journal article" date="2015" name="Nature">
        <title>rRNA introns, odd ribosomes, and small enigmatic genomes across a large radiation of phyla.</title>
        <authorList>
            <person name="Brown C.T."/>
            <person name="Hug L.A."/>
            <person name="Thomas B.C."/>
            <person name="Sharon I."/>
            <person name="Castelle C.J."/>
            <person name="Singh A."/>
            <person name="Wilkins M.J."/>
            <person name="Williams K.H."/>
            <person name="Banfield J.F."/>
        </authorList>
    </citation>
    <scope>NUCLEOTIDE SEQUENCE [LARGE SCALE GENOMIC DNA]</scope>
</reference>
<gene>
    <name evidence="1" type="ORF">UY48_C0006G0026</name>
</gene>
<sequence length="197" mass="21241">MNRIVTLDPEARRLMAIGSVTVGLRGSANLARALSALKTPEESSELEALQASYQLGVATGSITLAFMRAAALHTPNDHSVLGAINAMIEGLSSLRDEMTETLAPFNNLLSQVLAAVQNLEWGTDHVRVNGDTIHIEVGLGVYLTVNMDESGKCKVWYLTKDRHYHIEVNHPEIGSRDIFSCQKVFAGALVALGVAMA</sequence>
<dbReference type="AlphaFoldDB" id="A0A0G1W2M8"/>
<evidence type="ECO:0000313" key="2">
    <source>
        <dbReference type="Proteomes" id="UP000034588"/>
    </source>
</evidence>
<dbReference type="Proteomes" id="UP000034588">
    <property type="component" value="Unassembled WGS sequence"/>
</dbReference>
<evidence type="ECO:0000313" key="1">
    <source>
        <dbReference type="EMBL" id="KKW12973.1"/>
    </source>
</evidence>
<organism evidence="1 2">
    <name type="scientific">Candidatus Gottesmanbacteria bacterium GW2011_GWB1_49_7</name>
    <dbReference type="NCBI Taxonomy" id="1618448"/>
    <lineage>
        <taxon>Bacteria</taxon>
        <taxon>Candidatus Gottesmaniibacteriota</taxon>
    </lineage>
</organism>
<accession>A0A0G1W2M8</accession>
<name>A0A0G1W2M8_9BACT</name>
<dbReference type="EMBL" id="LCQD01000006">
    <property type="protein sequence ID" value="KKW12973.1"/>
    <property type="molecule type" value="Genomic_DNA"/>
</dbReference>
<protein>
    <submittedName>
        <fullName evidence="1">Uncharacterized protein</fullName>
    </submittedName>
</protein>
<proteinExistence type="predicted"/>